<name>A0A1I3DRS6_9FLAO</name>
<keyword evidence="6 10" id="KW-0378">Hydrolase</keyword>
<protein>
    <recommendedName>
        <fullName evidence="10">Bifunctional purine biosynthesis protein PurH</fullName>
    </recommendedName>
    <domain>
        <recommendedName>
            <fullName evidence="10">Phosphoribosylaminoimidazolecarboxamide formyltransferase</fullName>
            <ecNumber evidence="10">2.1.2.3</ecNumber>
        </recommendedName>
        <alternativeName>
            <fullName evidence="10">AICAR transformylase</fullName>
        </alternativeName>
    </domain>
    <domain>
        <recommendedName>
            <fullName evidence="10">IMP cyclohydrolase</fullName>
            <ecNumber evidence="10">3.5.4.10</ecNumber>
        </recommendedName>
        <alternativeName>
            <fullName evidence="10">ATIC</fullName>
        </alternativeName>
        <alternativeName>
            <fullName evidence="10">IMP synthase</fullName>
        </alternativeName>
        <alternativeName>
            <fullName evidence="10">Inosinicase</fullName>
        </alternativeName>
    </domain>
</protein>
<comment type="pathway">
    <text evidence="2 10">Purine metabolism; IMP biosynthesis via de novo pathway; 5-formamido-1-(5-phospho-D-ribosyl)imidazole-4-carboxamide from 5-amino-1-(5-phospho-D-ribosyl)imidazole-4-carboxamide (10-formyl THF route): step 1/1.</text>
</comment>
<dbReference type="GO" id="GO:0006189">
    <property type="term" value="P:'de novo' IMP biosynthetic process"/>
    <property type="evidence" value="ECO:0007669"/>
    <property type="project" value="UniProtKB-UniRule"/>
</dbReference>
<evidence type="ECO:0000256" key="3">
    <source>
        <dbReference type="ARBA" id="ARBA00007667"/>
    </source>
</evidence>
<keyword evidence="13" id="KW-1185">Reference proteome</keyword>
<dbReference type="InterPro" id="IPR036914">
    <property type="entry name" value="MGS-like_dom_sf"/>
</dbReference>
<organism evidence="12 13">
    <name type="scientific">Halpernia frigidisoli</name>
    <dbReference type="NCBI Taxonomy" id="1125876"/>
    <lineage>
        <taxon>Bacteria</taxon>
        <taxon>Pseudomonadati</taxon>
        <taxon>Bacteroidota</taxon>
        <taxon>Flavobacteriia</taxon>
        <taxon>Flavobacteriales</taxon>
        <taxon>Weeksellaceae</taxon>
        <taxon>Chryseobacterium group</taxon>
        <taxon>Halpernia</taxon>
    </lineage>
</organism>
<accession>A0A1I3DRS6</accession>
<dbReference type="EC" id="2.1.2.3" evidence="10"/>
<dbReference type="InterPro" id="IPR002695">
    <property type="entry name" value="PurH-like"/>
</dbReference>
<dbReference type="EMBL" id="FOQT01000001">
    <property type="protein sequence ID" value="SFH89454.1"/>
    <property type="molecule type" value="Genomic_DNA"/>
</dbReference>
<dbReference type="SUPFAM" id="SSF53927">
    <property type="entry name" value="Cytidine deaminase-like"/>
    <property type="match status" value="1"/>
</dbReference>
<dbReference type="FunFam" id="3.40.140.20:FF:000001">
    <property type="entry name" value="Bifunctional purine biosynthesis protein PurH"/>
    <property type="match status" value="1"/>
</dbReference>
<dbReference type="GO" id="GO:0004643">
    <property type="term" value="F:phosphoribosylaminoimidazolecarboxamide formyltransferase activity"/>
    <property type="evidence" value="ECO:0007669"/>
    <property type="project" value="UniProtKB-UniRule"/>
</dbReference>
<evidence type="ECO:0000259" key="11">
    <source>
        <dbReference type="PROSITE" id="PS51855"/>
    </source>
</evidence>
<dbReference type="RefSeq" id="WP_090078716.1">
    <property type="nucleotide sequence ID" value="NZ_FOQT01000001.1"/>
</dbReference>
<evidence type="ECO:0000256" key="5">
    <source>
        <dbReference type="ARBA" id="ARBA00022755"/>
    </source>
</evidence>
<dbReference type="PIRSF" id="PIRSF000414">
    <property type="entry name" value="AICARFT_IMPCHas"/>
    <property type="match status" value="1"/>
</dbReference>
<evidence type="ECO:0000313" key="12">
    <source>
        <dbReference type="EMBL" id="SFH89454.1"/>
    </source>
</evidence>
<dbReference type="NCBIfam" id="TIGR00355">
    <property type="entry name" value="purH"/>
    <property type="match status" value="1"/>
</dbReference>
<gene>
    <name evidence="10" type="primary">purH</name>
    <name evidence="12" type="ORF">SAMN05443292_0666</name>
</gene>
<dbReference type="AlphaFoldDB" id="A0A1I3DRS6"/>
<comment type="catalytic activity">
    <reaction evidence="9 10">
        <text>IMP + H2O = 5-formamido-1-(5-phospho-D-ribosyl)imidazole-4-carboxamide</text>
        <dbReference type="Rhea" id="RHEA:18445"/>
        <dbReference type="ChEBI" id="CHEBI:15377"/>
        <dbReference type="ChEBI" id="CHEBI:58053"/>
        <dbReference type="ChEBI" id="CHEBI:58467"/>
        <dbReference type="EC" id="3.5.4.10"/>
    </reaction>
</comment>
<dbReference type="Pfam" id="PF01808">
    <property type="entry name" value="AICARFT_IMPCHas"/>
    <property type="match status" value="1"/>
</dbReference>
<dbReference type="Pfam" id="PF02142">
    <property type="entry name" value="MGS"/>
    <property type="match status" value="1"/>
</dbReference>
<dbReference type="Proteomes" id="UP000198931">
    <property type="component" value="Unassembled WGS sequence"/>
</dbReference>
<evidence type="ECO:0000256" key="10">
    <source>
        <dbReference type="HAMAP-Rule" id="MF_00139"/>
    </source>
</evidence>
<comment type="catalytic activity">
    <reaction evidence="8 10">
        <text>(6R)-10-formyltetrahydrofolate + 5-amino-1-(5-phospho-beta-D-ribosyl)imidazole-4-carboxamide = 5-formamido-1-(5-phospho-D-ribosyl)imidazole-4-carboxamide + (6S)-5,6,7,8-tetrahydrofolate</text>
        <dbReference type="Rhea" id="RHEA:22192"/>
        <dbReference type="ChEBI" id="CHEBI:57453"/>
        <dbReference type="ChEBI" id="CHEBI:58467"/>
        <dbReference type="ChEBI" id="CHEBI:58475"/>
        <dbReference type="ChEBI" id="CHEBI:195366"/>
        <dbReference type="EC" id="2.1.2.3"/>
    </reaction>
</comment>
<dbReference type="InterPro" id="IPR016193">
    <property type="entry name" value="Cytidine_deaminase-like"/>
</dbReference>
<dbReference type="UniPathway" id="UPA00074">
    <property type="reaction ID" value="UER00133"/>
</dbReference>
<dbReference type="GO" id="GO:0003937">
    <property type="term" value="F:IMP cyclohydrolase activity"/>
    <property type="evidence" value="ECO:0007669"/>
    <property type="project" value="UniProtKB-UniRule"/>
</dbReference>
<comment type="pathway">
    <text evidence="1 10">Purine metabolism; IMP biosynthesis via de novo pathway; IMP from 5-formamido-1-(5-phospho-D-ribosyl)imidazole-4-carboxamide: step 1/1.</text>
</comment>
<dbReference type="STRING" id="1125876.SAMN05443292_0666"/>
<sequence length="503" mass="56092">MKKRVLISVSDKSNLIEFAQFLESKNYEIISTGGTFKHLKEAGLKPIQIDEITEFPEMLDGRVKTLHPKIHGGLLALRENSEHMKTIENHEIGLIDMVIVNLYPFFENAGSEKSLAEKIEFIDIGGPSMLRSGAKNFKDVVVLTGVKDYDLIQKEMENGEVSFETKKKLAGKVFNLTSAYDAAISKMLLEEEFPQYLEASYKKVSDLRYGENPHQKAAYYVSTVENGAMKDFEILGGKELSFNNLRDLDLCWKVVNEFKNEMVCCAVKHSTPCGVAVGNSELETYKKAFECDPMSIFGGIVGMNFKVNAKTAEELNKTFLEIVAATDFDDDALEILKKKKNLRIIKIKNTVSDAQTWVKIDGGMLVQSADNQFSEDIKCVTETQPTETQKSALLFSQRIVKYVKSNAIVVSNGTQALGIGGGQVNRIWATEQAISRAKEKFSGDLVLASDAFFPFRDVVDFCAKEGITAIIQPGGSMKDSESIEAADEHKIPMLFTGMRHFFH</sequence>
<reference evidence="12 13" key="1">
    <citation type="submission" date="2016-10" db="EMBL/GenBank/DDBJ databases">
        <authorList>
            <person name="de Groot N.N."/>
        </authorList>
    </citation>
    <scope>NUCLEOTIDE SEQUENCE [LARGE SCALE GENOMIC DNA]</scope>
    <source>
        <strain evidence="12 13">DSM 26000</strain>
    </source>
</reference>
<evidence type="ECO:0000256" key="9">
    <source>
        <dbReference type="ARBA" id="ARBA00050687"/>
    </source>
</evidence>
<dbReference type="PROSITE" id="PS51855">
    <property type="entry name" value="MGS"/>
    <property type="match status" value="1"/>
</dbReference>
<dbReference type="Gene3D" id="3.40.50.1380">
    <property type="entry name" value="Methylglyoxal synthase-like domain"/>
    <property type="match status" value="1"/>
</dbReference>
<dbReference type="InterPro" id="IPR011607">
    <property type="entry name" value="MGS-like_dom"/>
</dbReference>
<dbReference type="SMART" id="SM00851">
    <property type="entry name" value="MGS"/>
    <property type="match status" value="1"/>
</dbReference>
<dbReference type="EC" id="3.5.4.10" evidence="10"/>
<dbReference type="Gene3D" id="3.40.140.20">
    <property type="match status" value="2"/>
</dbReference>
<dbReference type="CDD" id="cd01421">
    <property type="entry name" value="IMPCH"/>
    <property type="match status" value="1"/>
</dbReference>
<dbReference type="PANTHER" id="PTHR11692">
    <property type="entry name" value="BIFUNCTIONAL PURINE BIOSYNTHESIS PROTEIN PURH"/>
    <property type="match status" value="1"/>
</dbReference>
<keyword evidence="5 10" id="KW-0658">Purine biosynthesis</keyword>
<comment type="similarity">
    <text evidence="3 10">Belongs to the PurH family.</text>
</comment>
<evidence type="ECO:0000313" key="13">
    <source>
        <dbReference type="Proteomes" id="UP000198931"/>
    </source>
</evidence>
<evidence type="ECO:0000256" key="1">
    <source>
        <dbReference type="ARBA" id="ARBA00004844"/>
    </source>
</evidence>
<evidence type="ECO:0000256" key="8">
    <source>
        <dbReference type="ARBA" id="ARBA00050488"/>
    </source>
</evidence>
<keyword evidence="7 10" id="KW-0511">Multifunctional enzyme</keyword>
<dbReference type="InterPro" id="IPR024051">
    <property type="entry name" value="AICAR_Tfase_dup_dom_sf"/>
</dbReference>
<evidence type="ECO:0000256" key="7">
    <source>
        <dbReference type="ARBA" id="ARBA00023268"/>
    </source>
</evidence>
<dbReference type="NCBIfam" id="NF002049">
    <property type="entry name" value="PRK00881.1"/>
    <property type="match status" value="1"/>
</dbReference>
<dbReference type="OrthoDB" id="9802065at2"/>
<dbReference type="SUPFAM" id="SSF52335">
    <property type="entry name" value="Methylglyoxal synthase-like"/>
    <property type="match status" value="1"/>
</dbReference>
<evidence type="ECO:0000256" key="6">
    <source>
        <dbReference type="ARBA" id="ARBA00022801"/>
    </source>
</evidence>
<keyword evidence="4 10" id="KW-0808">Transferase</keyword>
<evidence type="ECO:0000256" key="4">
    <source>
        <dbReference type="ARBA" id="ARBA00022679"/>
    </source>
</evidence>
<dbReference type="SMART" id="SM00798">
    <property type="entry name" value="AICARFT_IMPCHas"/>
    <property type="match status" value="1"/>
</dbReference>
<dbReference type="HAMAP" id="MF_00139">
    <property type="entry name" value="PurH"/>
    <property type="match status" value="1"/>
</dbReference>
<dbReference type="PANTHER" id="PTHR11692:SF0">
    <property type="entry name" value="BIFUNCTIONAL PURINE BIOSYNTHESIS PROTEIN ATIC"/>
    <property type="match status" value="1"/>
</dbReference>
<proteinExistence type="inferred from homology"/>
<dbReference type="GO" id="GO:0005829">
    <property type="term" value="C:cytosol"/>
    <property type="evidence" value="ECO:0007669"/>
    <property type="project" value="TreeGrafter"/>
</dbReference>
<dbReference type="FunFam" id="3.40.50.1380:FF:000001">
    <property type="entry name" value="Bifunctional purine biosynthesis protein PurH"/>
    <property type="match status" value="1"/>
</dbReference>
<feature type="domain" description="MGS-like" evidence="11">
    <location>
        <begin position="1"/>
        <end position="144"/>
    </location>
</feature>
<evidence type="ECO:0000256" key="2">
    <source>
        <dbReference type="ARBA" id="ARBA00004954"/>
    </source>
</evidence>
<comment type="domain">
    <text evidence="10">The IMP cyclohydrolase activity resides in the N-terminal region.</text>
</comment>